<dbReference type="InterPro" id="IPR050496">
    <property type="entry name" value="SNF2_RAD54_helicase_repair"/>
</dbReference>
<name>A0AB34IYQ0_PRYPA</name>
<sequence length="405" mass="44219">MLCSRSWYGDATAAELTPKVSALLQPHQRVGVRWLFRAHYRGGGILGDEPGLGKTLQAVALVEALVTAQLVSRVLIVVTAEMVANWAVEFKKFSAEGSVDLMCIQREVPSLHATDHLRRLVSVDAPDHSVVVVSYEGLHAHGHVMHGTDGVDLLIADEAHRLRNLGSMAASFLHVPLRRLRGGRLASSRLLLTGTPLPNNIHEFAHLMDIALPGVLGDNVTEDVVRPIAAGLKQGASRIELAEAEMLSEYLAEVSQRMMLRRTSKELDRGLPPKKLFLLVCRPTGLQRSIHAALAQPSAGRALARLSMMRSNLIHPELLLTSAVGVQVVRELAPKLPEQPSAKLACSGKLQAAARLLDYILDKTTERAVVVSSSVRALSLVTHEREEQETLQRHRRDRVTSDALG</sequence>
<dbReference type="GO" id="GO:0005524">
    <property type="term" value="F:ATP binding"/>
    <property type="evidence" value="ECO:0007669"/>
    <property type="project" value="InterPro"/>
</dbReference>
<evidence type="ECO:0000256" key="1">
    <source>
        <dbReference type="SAM" id="MobiDB-lite"/>
    </source>
</evidence>
<dbReference type="Gene3D" id="3.40.50.10810">
    <property type="entry name" value="Tandem AAA-ATPase domain"/>
    <property type="match status" value="1"/>
</dbReference>
<gene>
    <name evidence="3" type="ORF">AB1Y20_006649</name>
</gene>
<dbReference type="InterPro" id="IPR000330">
    <property type="entry name" value="SNF2_N"/>
</dbReference>
<feature type="domain" description="Helicase ATP-binding" evidence="2">
    <location>
        <begin position="35"/>
        <end position="214"/>
    </location>
</feature>
<dbReference type="Proteomes" id="UP001515480">
    <property type="component" value="Unassembled WGS sequence"/>
</dbReference>
<dbReference type="SUPFAM" id="SSF52540">
    <property type="entry name" value="P-loop containing nucleoside triphosphate hydrolases"/>
    <property type="match status" value="1"/>
</dbReference>
<dbReference type="EMBL" id="JBGBPQ010000015">
    <property type="protein sequence ID" value="KAL1510332.1"/>
    <property type="molecule type" value="Genomic_DNA"/>
</dbReference>
<evidence type="ECO:0000259" key="2">
    <source>
        <dbReference type="PROSITE" id="PS51192"/>
    </source>
</evidence>
<dbReference type="AlphaFoldDB" id="A0AB34IYQ0"/>
<evidence type="ECO:0000313" key="3">
    <source>
        <dbReference type="EMBL" id="KAL1510332.1"/>
    </source>
</evidence>
<dbReference type="SMART" id="SM00487">
    <property type="entry name" value="DEXDc"/>
    <property type="match status" value="1"/>
</dbReference>
<dbReference type="InterPro" id="IPR038718">
    <property type="entry name" value="SNF2-like_sf"/>
</dbReference>
<dbReference type="InterPro" id="IPR027417">
    <property type="entry name" value="P-loop_NTPase"/>
</dbReference>
<reference evidence="3 4" key="1">
    <citation type="journal article" date="2024" name="Science">
        <title>Giant polyketide synthase enzymes in the biosynthesis of giant marine polyether toxins.</title>
        <authorList>
            <person name="Fallon T.R."/>
            <person name="Shende V.V."/>
            <person name="Wierzbicki I.H."/>
            <person name="Pendleton A.L."/>
            <person name="Watervoot N.F."/>
            <person name="Auber R.P."/>
            <person name="Gonzalez D.J."/>
            <person name="Wisecaver J.H."/>
            <person name="Moore B.S."/>
        </authorList>
    </citation>
    <scope>NUCLEOTIDE SEQUENCE [LARGE SCALE GENOMIC DNA]</scope>
    <source>
        <strain evidence="3 4">12B1</strain>
    </source>
</reference>
<dbReference type="PANTHER" id="PTHR45629">
    <property type="entry name" value="SNF2/RAD54 FAMILY MEMBER"/>
    <property type="match status" value="1"/>
</dbReference>
<feature type="region of interest" description="Disordered" evidence="1">
    <location>
        <begin position="385"/>
        <end position="405"/>
    </location>
</feature>
<comment type="caution">
    <text evidence="3">The sequence shown here is derived from an EMBL/GenBank/DDBJ whole genome shotgun (WGS) entry which is preliminary data.</text>
</comment>
<keyword evidence="4" id="KW-1185">Reference proteome</keyword>
<dbReference type="InterPro" id="IPR014001">
    <property type="entry name" value="Helicase_ATP-bd"/>
</dbReference>
<dbReference type="PROSITE" id="PS51192">
    <property type="entry name" value="HELICASE_ATP_BIND_1"/>
    <property type="match status" value="1"/>
</dbReference>
<accession>A0AB34IYQ0</accession>
<dbReference type="Gene3D" id="3.40.50.300">
    <property type="entry name" value="P-loop containing nucleotide triphosphate hydrolases"/>
    <property type="match status" value="1"/>
</dbReference>
<dbReference type="Pfam" id="PF00176">
    <property type="entry name" value="SNF2-rel_dom"/>
    <property type="match status" value="1"/>
</dbReference>
<dbReference type="PANTHER" id="PTHR45629:SF7">
    <property type="entry name" value="DNA EXCISION REPAIR PROTEIN ERCC-6-RELATED"/>
    <property type="match status" value="1"/>
</dbReference>
<organism evidence="3 4">
    <name type="scientific">Prymnesium parvum</name>
    <name type="common">Toxic golden alga</name>
    <dbReference type="NCBI Taxonomy" id="97485"/>
    <lineage>
        <taxon>Eukaryota</taxon>
        <taxon>Haptista</taxon>
        <taxon>Haptophyta</taxon>
        <taxon>Prymnesiophyceae</taxon>
        <taxon>Prymnesiales</taxon>
        <taxon>Prymnesiaceae</taxon>
        <taxon>Prymnesium</taxon>
    </lineage>
</organism>
<protein>
    <recommendedName>
        <fullName evidence="2">Helicase ATP-binding domain-containing protein</fullName>
    </recommendedName>
</protein>
<proteinExistence type="predicted"/>
<evidence type="ECO:0000313" key="4">
    <source>
        <dbReference type="Proteomes" id="UP001515480"/>
    </source>
</evidence>